<dbReference type="Pfam" id="PF09992">
    <property type="entry name" value="NAGPA"/>
    <property type="match status" value="1"/>
</dbReference>
<dbReference type="AlphaFoldDB" id="A0A6A9UR72"/>
<dbReference type="Gene3D" id="3.60.21.10">
    <property type="match status" value="1"/>
</dbReference>
<name>A0A6A9UR72_9ACTN</name>
<dbReference type="GO" id="GO:0016787">
    <property type="term" value="F:hydrolase activity"/>
    <property type="evidence" value="ECO:0007669"/>
    <property type="project" value="InterPro"/>
</dbReference>
<dbReference type="SUPFAM" id="SSF56300">
    <property type="entry name" value="Metallo-dependent phosphatases"/>
    <property type="match status" value="1"/>
</dbReference>
<dbReference type="PANTHER" id="PTHR40446">
    <property type="entry name" value="N-ACETYLGLUCOSAMINE-1-PHOSPHODIESTER ALPHA-N-ACETYLGLUCOSAMINIDASE"/>
    <property type="match status" value="1"/>
</dbReference>
<evidence type="ECO:0000259" key="3">
    <source>
        <dbReference type="Pfam" id="PF09992"/>
    </source>
</evidence>
<comment type="caution">
    <text evidence="4">The sequence shown here is derived from an EMBL/GenBank/DDBJ whole genome shotgun (WGS) entry which is preliminary data.</text>
</comment>
<feature type="compositionally biased region" description="Pro residues" evidence="1">
    <location>
        <begin position="1"/>
        <end position="17"/>
    </location>
</feature>
<gene>
    <name evidence="4" type="ORF">GC722_03825</name>
</gene>
<dbReference type="Pfam" id="PF00149">
    <property type="entry name" value="Metallophos"/>
    <property type="match status" value="1"/>
</dbReference>
<dbReference type="EMBL" id="WPCU01000004">
    <property type="protein sequence ID" value="MVA75161.1"/>
    <property type="molecule type" value="Genomic_DNA"/>
</dbReference>
<dbReference type="InterPro" id="IPR018711">
    <property type="entry name" value="NAGPA"/>
</dbReference>
<dbReference type="InterPro" id="IPR029052">
    <property type="entry name" value="Metallo-depent_PP-like"/>
</dbReference>
<evidence type="ECO:0000259" key="2">
    <source>
        <dbReference type="Pfam" id="PF00149"/>
    </source>
</evidence>
<dbReference type="RefSeq" id="WP_156608116.1">
    <property type="nucleotide sequence ID" value="NZ_WPCU01000004.1"/>
</dbReference>
<accession>A0A6A9UR72</accession>
<keyword evidence="5" id="KW-1185">Reference proteome</keyword>
<evidence type="ECO:0000313" key="5">
    <source>
        <dbReference type="Proteomes" id="UP000435304"/>
    </source>
</evidence>
<feature type="domain" description="Phosphodiester glycosidase" evidence="3">
    <location>
        <begin position="286"/>
        <end position="408"/>
    </location>
</feature>
<reference evidence="4 5" key="1">
    <citation type="submission" date="2019-12" db="EMBL/GenBank/DDBJ databases">
        <title>Auraticoccus cholistani sp. nov., an actinomycete isolated from soil of Cholistan desert.</title>
        <authorList>
            <person name="Cheema M.T."/>
        </authorList>
    </citation>
    <scope>NUCLEOTIDE SEQUENCE [LARGE SCALE GENOMIC DNA]</scope>
    <source>
        <strain evidence="4 5">F435</strain>
    </source>
</reference>
<organism evidence="4 5">
    <name type="scientific">Auraticoccus cholistanensis</name>
    <dbReference type="NCBI Taxonomy" id="2656650"/>
    <lineage>
        <taxon>Bacteria</taxon>
        <taxon>Bacillati</taxon>
        <taxon>Actinomycetota</taxon>
        <taxon>Actinomycetes</taxon>
        <taxon>Propionibacteriales</taxon>
        <taxon>Propionibacteriaceae</taxon>
        <taxon>Auraticoccus</taxon>
    </lineage>
</organism>
<evidence type="ECO:0000256" key="1">
    <source>
        <dbReference type="SAM" id="MobiDB-lite"/>
    </source>
</evidence>
<dbReference type="InterPro" id="IPR004843">
    <property type="entry name" value="Calcineurin-like_PHP"/>
</dbReference>
<feature type="domain" description="Calcineurin-like phosphoesterase" evidence="2">
    <location>
        <begin position="800"/>
        <end position="968"/>
    </location>
</feature>
<feature type="region of interest" description="Disordered" evidence="1">
    <location>
        <begin position="1"/>
        <end position="28"/>
    </location>
</feature>
<evidence type="ECO:0008006" key="6">
    <source>
        <dbReference type="Google" id="ProtNLM"/>
    </source>
</evidence>
<dbReference type="PANTHER" id="PTHR40446:SF2">
    <property type="entry name" value="N-ACETYLGLUCOSAMINE-1-PHOSPHODIESTER ALPHA-N-ACETYLGLUCOSAMINIDASE"/>
    <property type="match status" value="1"/>
</dbReference>
<dbReference type="Gene3D" id="2.60.40.1080">
    <property type="match status" value="1"/>
</dbReference>
<evidence type="ECO:0000313" key="4">
    <source>
        <dbReference type="EMBL" id="MVA75161.1"/>
    </source>
</evidence>
<proteinExistence type="predicted"/>
<protein>
    <recommendedName>
        <fullName evidence="6">Multidrug transporter</fullName>
    </recommendedName>
</protein>
<dbReference type="Proteomes" id="UP000435304">
    <property type="component" value="Unassembled WGS sequence"/>
</dbReference>
<sequence length="1154" mass="118505">MPTPTPLPAHVPTPTGIPTPRRGDPAHPTRGRAVLALLLALVLLPVGLVPRAAAEVRDGLPGLDGSDSALLRQAGHRIAPGLDLTSFSRLQPGGWVTGHVMTADLSTPSLSLDVADGGTVSASNDTVSGFAAEADAVAAVNGDYFDMNASDAPVGTNVSPTAGLRTAASDPRQAFTLVDGRAVVQELASAATVAFDGRTVDVDAVNSPSWRTDELAVFTPVWGSHPVGRLVGAAEPVRVAVVADGVVRSVGEDHSVLAAPAGEGETLLVARGDARARLDGLRPGQPVAVDLRASSDVDLAVGGSQRLLTDGVPTREDQVTAARTAVGVSRDGTRLWVVAVDGRQADAHGMTIQELAALMADLGAWNAINLDGGGSTTLVARPAGEQQLQVVNRPSDGQERLDSNALVFRSSATGPAEDVLARPLLDPPVGLDADGAHDLLPGLSRTVVGVGLDADLAGTAARGRFTAAPGAVLRTDGGAALDEEAAPDGARDGVVVRGRAPGRGTVSYAGRLPGGRVSDRVELTVHGEMTRLEPSSPVLALPDAPPGEASAELSLTAYDADGFAVPVETRDVEVGAGPGLAVTTSGPTGFAVTATGTDADASEVRLRVLDTEVVVPVTIGFRTSPVADFSDGEDWQVGTARATATLSPAPGPDGAPAVALDYDFTTSTATRGAYALPPAPLPVPGQPQAFTLWIEGDGHGAWPRLQVTRGDGTSTNLDGPHVDWTGWRQVTFAVPAGTAYPLTVTAIRFMEIDAADSYTGRVAVAGLDAQVAADVEQPEEPFRPDPVLLAQGDVDERPQRVAVMSDTQFVARDGADGDLVRAGRRTLREIVAARPDLLVVAGDLVDEASEADLALARQLLEEEVGDAVPWVYVPGNHEVMGGTIERFEQFFGPARTSRDLGPTRVITLDSSSGTLHPGGSTEQLRELEALLDDAAADRGTTGVVVVQHHPVDDPHPDAASQLTDRVEAAALQRLLTRFRAGGKSVALVTGHVGTFSADARGGVSRIINGNSGKSPSGAADEGGFTGWTMLGIDPGAGIVPASPEAVTDRTEWLVAETHARVDSLTLQAPDRLAVGGQAEVTATVVQDGGREVAVAWPVTATWSGDGVRLAGSRGPAVVELDPASGRLTAVGAGTATVTVEVNGETAEQRVVVGR</sequence>